<dbReference type="InterPro" id="IPR036434">
    <property type="entry name" value="Beta_cellobiohydrolase_sf"/>
</dbReference>
<keyword evidence="4" id="KW-1185">Reference proteome</keyword>
<dbReference type="GO" id="GO:0030245">
    <property type="term" value="P:cellulose catabolic process"/>
    <property type="evidence" value="ECO:0007669"/>
    <property type="project" value="InterPro"/>
</dbReference>
<dbReference type="SUPFAM" id="SSF51989">
    <property type="entry name" value="Glycosyl hydrolases family 6, cellulases"/>
    <property type="match status" value="1"/>
</dbReference>
<dbReference type="GO" id="GO:0004553">
    <property type="term" value="F:hydrolase activity, hydrolyzing O-glycosyl compounds"/>
    <property type="evidence" value="ECO:0007669"/>
    <property type="project" value="InterPro"/>
</dbReference>
<dbReference type="Gene3D" id="3.20.20.40">
    <property type="entry name" value="1, 4-beta cellobiohydrolase"/>
    <property type="match status" value="1"/>
</dbReference>
<dbReference type="PRINTS" id="PR00733">
    <property type="entry name" value="GLHYDRLASE6"/>
</dbReference>
<evidence type="ECO:0008006" key="5">
    <source>
        <dbReference type="Google" id="ProtNLM"/>
    </source>
</evidence>
<feature type="signal peptide" evidence="2">
    <location>
        <begin position="1"/>
        <end position="19"/>
    </location>
</feature>
<sequence length="348" mass="38294">MRFTAGILSAILAISMVKAEMPICGAWKGASYEAAKTQYPELKDAIDVVQQYGSVPWYTDNQGVADQQKVIDTLKGCDPNTKIPIVVYGIPNKDCEANYSNKGINKSEQDYQAFIVRLTAAFPSQNMIYIVEPDAMGLLADSKCAQDNMYGDRVRYAINELSKNPSAELYLDVGYWTLANDAQRKKIVDAVNAVWTPGSKLKGIALNTSNYQKTEKILELCDKFATESGRSDAKCIVDTSRNHKGPTSANEWCNANNAGIGQPPTMQTGNARAAYYLWVKPPGESDGTCTEQKSGESMIGPDAGHFFKEHFDLLWKNSYFVEKGETKPKPQTTGIGFDMLGQNATTRV</sequence>
<feature type="chain" id="PRO_5035425060" description="Glucanase" evidence="2">
    <location>
        <begin position="20"/>
        <end position="348"/>
    </location>
</feature>
<dbReference type="EMBL" id="SPLM01000076">
    <property type="protein sequence ID" value="TMW61481.1"/>
    <property type="molecule type" value="Genomic_DNA"/>
</dbReference>
<evidence type="ECO:0000313" key="3">
    <source>
        <dbReference type="EMBL" id="TMW61481.1"/>
    </source>
</evidence>
<protein>
    <recommendedName>
        <fullName evidence="5">Glucanase</fullName>
    </recommendedName>
</protein>
<accession>A0A8K1CEP7</accession>
<dbReference type="PANTHER" id="PTHR34876:SF4">
    <property type="entry name" value="1,4-BETA-D-GLUCAN CELLOBIOHYDROLASE C-RELATED"/>
    <property type="match status" value="1"/>
</dbReference>
<name>A0A8K1CEP7_PYTOL</name>
<proteinExistence type="predicted"/>
<gene>
    <name evidence="3" type="ORF">Poli38472_012672</name>
</gene>
<organism evidence="3 4">
    <name type="scientific">Pythium oligandrum</name>
    <name type="common">Mycoparasitic fungus</name>
    <dbReference type="NCBI Taxonomy" id="41045"/>
    <lineage>
        <taxon>Eukaryota</taxon>
        <taxon>Sar</taxon>
        <taxon>Stramenopiles</taxon>
        <taxon>Oomycota</taxon>
        <taxon>Peronosporomycetes</taxon>
        <taxon>Pythiales</taxon>
        <taxon>Pythiaceae</taxon>
        <taxon>Pythium</taxon>
    </lineage>
</organism>
<dbReference type="Proteomes" id="UP000794436">
    <property type="component" value="Unassembled WGS sequence"/>
</dbReference>
<reference evidence="3" key="1">
    <citation type="submission" date="2019-03" db="EMBL/GenBank/DDBJ databases">
        <title>Long read genome sequence of the mycoparasitic Pythium oligandrum ATCC 38472 isolated from sugarbeet rhizosphere.</title>
        <authorList>
            <person name="Gaulin E."/>
        </authorList>
    </citation>
    <scope>NUCLEOTIDE SEQUENCE</scope>
    <source>
        <strain evidence="3">ATCC 38472_TT</strain>
    </source>
</reference>
<dbReference type="OrthoDB" id="64893at2759"/>
<feature type="region of interest" description="Disordered" evidence="1">
    <location>
        <begin position="325"/>
        <end position="348"/>
    </location>
</feature>
<keyword evidence="2" id="KW-0732">Signal</keyword>
<dbReference type="PANTHER" id="PTHR34876">
    <property type="match status" value="1"/>
</dbReference>
<evidence type="ECO:0000313" key="4">
    <source>
        <dbReference type="Proteomes" id="UP000794436"/>
    </source>
</evidence>
<comment type="caution">
    <text evidence="3">The sequence shown here is derived from an EMBL/GenBank/DDBJ whole genome shotgun (WGS) entry which is preliminary data.</text>
</comment>
<dbReference type="AlphaFoldDB" id="A0A8K1CEP7"/>
<evidence type="ECO:0000256" key="1">
    <source>
        <dbReference type="SAM" id="MobiDB-lite"/>
    </source>
</evidence>
<dbReference type="Pfam" id="PF01341">
    <property type="entry name" value="Glyco_hydro_6"/>
    <property type="match status" value="1"/>
</dbReference>
<evidence type="ECO:0000256" key="2">
    <source>
        <dbReference type="SAM" id="SignalP"/>
    </source>
</evidence>
<dbReference type="InterPro" id="IPR016288">
    <property type="entry name" value="Beta_cellobiohydrolase"/>
</dbReference>